<dbReference type="Pfam" id="PF00643">
    <property type="entry name" value="zf-B_box"/>
    <property type="match status" value="1"/>
</dbReference>
<dbReference type="PROSITE" id="PS50089">
    <property type="entry name" value="ZF_RING_2"/>
    <property type="match status" value="1"/>
</dbReference>
<evidence type="ECO:0000256" key="6">
    <source>
        <dbReference type="ARBA" id="ARBA00022833"/>
    </source>
</evidence>
<evidence type="ECO:0000259" key="10">
    <source>
        <dbReference type="PROSITE" id="PS50089"/>
    </source>
</evidence>
<evidence type="ECO:0000256" key="4">
    <source>
        <dbReference type="ARBA" id="ARBA00022723"/>
    </source>
</evidence>
<dbReference type="GO" id="GO:0008270">
    <property type="term" value="F:zinc ion binding"/>
    <property type="evidence" value="ECO:0007669"/>
    <property type="project" value="UniProtKB-KW"/>
</dbReference>
<dbReference type="Pfam" id="PF13765">
    <property type="entry name" value="PRY"/>
    <property type="match status" value="1"/>
</dbReference>
<keyword evidence="9" id="KW-0175">Coiled coil</keyword>
<keyword evidence="4" id="KW-0479">Metal-binding</keyword>
<evidence type="ECO:0000313" key="13">
    <source>
        <dbReference type="Ensembl" id="ENSCCRP00015084014.1"/>
    </source>
</evidence>
<feature type="coiled-coil region" evidence="9">
    <location>
        <begin position="246"/>
        <end position="295"/>
    </location>
</feature>
<dbReference type="Gene3D" id="3.30.160.60">
    <property type="entry name" value="Classic Zinc Finger"/>
    <property type="match status" value="1"/>
</dbReference>
<dbReference type="InterPro" id="IPR000315">
    <property type="entry name" value="Znf_B-box"/>
</dbReference>
<dbReference type="PROSITE" id="PS00518">
    <property type="entry name" value="ZF_RING_1"/>
    <property type="match status" value="1"/>
</dbReference>
<dbReference type="SMART" id="SM00336">
    <property type="entry name" value="BBOX"/>
    <property type="match status" value="1"/>
</dbReference>
<dbReference type="SUPFAM" id="SSF57845">
    <property type="entry name" value="B-box zinc-binding domain"/>
    <property type="match status" value="1"/>
</dbReference>
<keyword evidence="5 8" id="KW-0863">Zinc-finger</keyword>
<feature type="domain" description="B box-type" evidence="11">
    <location>
        <begin position="145"/>
        <end position="185"/>
    </location>
</feature>
<dbReference type="InterPro" id="IPR018957">
    <property type="entry name" value="Znf_C3HC4_RING-type"/>
</dbReference>
<dbReference type="Gene3D" id="4.10.830.40">
    <property type="match status" value="1"/>
</dbReference>
<dbReference type="Gene3D" id="3.30.40.10">
    <property type="entry name" value="Zinc/RING finger domain, C3HC4 (zinc finger)"/>
    <property type="match status" value="1"/>
</dbReference>
<evidence type="ECO:0000259" key="11">
    <source>
        <dbReference type="PROSITE" id="PS50119"/>
    </source>
</evidence>
<dbReference type="PANTHER" id="PTHR25465:SF32">
    <property type="entry name" value="BLOODTHIRSTY-RELATED GENE FAMILY, MEMBER 16 ISOFORM X1-RELATED"/>
    <property type="match status" value="1"/>
</dbReference>
<evidence type="ECO:0000256" key="8">
    <source>
        <dbReference type="PROSITE-ProRule" id="PRU00024"/>
    </source>
</evidence>
<dbReference type="PROSITE" id="PS50188">
    <property type="entry name" value="B302_SPRY"/>
    <property type="match status" value="1"/>
</dbReference>
<keyword evidence="3" id="KW-0399">Innate immunity</keyword>
<sequence>MTSFSSSLSGELLQCHICLEVLSDLFTTSCGHNFCNVCIEACWESGQLYLCPLCKEGFDSKPELKINVAFQKVVDCYKLHQQPKELQHQTKMFHQILCDVCSENKLRAVKSCLQCVTSFCDTHLTNHKTAPRLIRHKLIDPVENLEDYICKNHDNPLEMFCRDDQTCLCPFCTETKHKTHNTVPIEEESGHKRIQLEKTQAEIKVMIQDRCNKIKEIKNLAKSNKSTNERNKANRVELFTDLIHSIERCQSELLELMEQKQTAAETQAEELIKELEQEITELERRNTELEQLSHTEDHLHLLQVYSSVCSPPEVKSWTNININTDLLNTDILDKALTCLKEKVNKELKKIHDITQPSVVLGINFNPPTSQPSTNRIFAPTHHSLVPKSSSAMEKIDTLKTQKGILTESSNIKTSKVQTEGKIYFTLGKTDCGTHPTKKAEKINKQVKVSWFGLGLNKIQQLYTVNVSLDPNTAYPKLILSKDGKQVSHGGSWRDVPNNPERFDLSACVLGKDGFSCGRFYFVVQVSGKTDWDLGMARESIKRKGKITVCPEKGFWCIWLRNGGKYVANESCPVPLSLKDKPQKVGVFVDYEEGLVSFYNVETKALIYSFTGQSFTEKIYPFFSPCNKRGDINSKPLIIHTA</sequence>
<proteinExistence type="predicted"/>
<dbReference type="PROSITE" id="PS50119">
    <property type="entry name" value="ZF_BBOX"/>
    <property type="match status" value="1"/>
</dbReference>
<dbReference type="PRINTS" id="PR01407">
    <property type="entry name" value="BUTYPHLNCDUF"/>
</dbReference>
<dbReference type="InterPro" id="IPR003877">
    <property type="entry name" value="SPRY_dom"/>
</dbReference>
<dbReference type="FunFam" id="2.60.120.920:FF:000004">
    <property type="entry name" value="Butyrophilin subfamily 1 member A1"/>
    <property type="match status" value="1"/>
</dbReference>
<dbReference type="SMART" id="SM00449">
    <property type="entry name" value="SPRY"/>
    <property type="match status" value="1"/>
</dbReference>
<dbReference type="GO" id="GO:0045087">
    <property type="term" value="P:innate immune response"/>
    <property type="evidence" value="ECO:0007669"/>
    <property type="project" value="UniProtKB-KW"/>
</dbReference>
<dbReference type="Pfam" id="PF00097">
    <property type="entry name" value="zf-C3HC4"/>
    <property type="match status" value="1"/>
</dbReference>
<dbReference type="Gene3D" id="2.60.120.920">
    <property type="match status" value="1"/>
</dbReference>
<evidence type="ECO:0000313" key="14">
    <source>
        <dbReference type="Proteomes" id="UP000694700"/>
    </source>
</evidence>
<dbReference type="SUPFAM" id="SSF49899">
    <property type="entry name" value="Concanavalin A-like lectins/glucanases"/>
    <property type="match status" value="1"/>
</dbReference>
<evidence type="ECO:0000256" key="1">
    <source>
        <dbReference type="ARBA" id="ARBA00004496"/>
    </source>
</evidence>
<name>A0A8C1XLX6_CYPCA</name>
<dbReference type="CDD" id="cd13733">
    <property type="entry name" value="SPRY_PRY_C-I_1"/>
    <property type="match status" value="1"/>
</dbReference>
<dbReference type="InterPro" id="IPR043136">
    <property type="entry name" value="B30.2/SPRY_sf"/>
</dbReference>
<evidence type="ECO:0000256" key="5">
    <source>
        <dbReference type="ARBA" id="ARBA00022771"/>
    </source>
</evidence>
<evidence type="ECO:0000256" key="3">
    <source>
        <dbReference type="ARBA" id="ARBA00022588"/>
    </source>
</evidence>
<dbReference type="InterPro" id="IPR001841">
    <property type="entry name" value="Znf_RING"/>
</dbReference>
<dbReference type="SMART" id="SM00184">
    <property type="entry name" value="RING"/>
    <property type="match status" value="1"/>
</dbReference>
<protein>
    <submittedName>
        <fullName evidence="13">Uncharacterized protein</fullName>
    </submittedName>
</protein>
<keyword evidence="7" id="KW-0391">Immunity</keyword>
<comment type="subcellular location">
    <subcellularLocation>
        <location evidence="1">Cytoplasm</location>
    </subcellularLocation>
</comment>
<dbReference type="CDD" id="cd19769">
    <property type="entry name" value="Bbox2_TRIM16-like"/>
    <property type="match status" value="1"/>
</dbReference>
<dbReference type="SMART" id="SM00589">
    <property type="entry name" value="PRY"/>
    <property type="match status" value="1"/>
</dbReference>
<dbReference type="PANTHER" id="PTHR25465">
    <property type="entry name" value="B-BOX DOMAIN CONTAINING"/>
    <property type="match status" value="1"/>
</dbReference>
<dbReference type="InterPro" id="IPR051051">
    <property type="entry name" value="E3_ubiq-ligase_TRIM/RNF"/>
</dbReference>
<accession>A0A8C1XLX6</accession>
<dbReference type="InterPro" id="IPR017907">
    <property type="entry name" value="Znf_RING_CS"/>
</dbReference>
<evidence type="ECO:0000256" key="7">
    <source>
        <dbReference type="ARBA" id="ARBA00022859"/>
    </source>
</evidence>
<evidence type="ECO:0000256" key="9">
    <source>
        <dbReference type="SAM" id="Coils"/>
    </source>
</evidence>
<dbReference type="Ensembl" id="ENSCCRT00015086749.1">
    <property type="protein sequence ID" value="ENSCCRP00015084014.1"/>
    <property type="gene ID" value="ENSCCRG00015033915.1"/>
</dbReference>
<dbReference type="InterPro" id="IPR058030">
    <property type="entry name" value="TRIM8/14/16/25/29/45/65_CC"/>
</dbReference>
<organism evidence="13 14">
    <name type="scientific">Cyprinus carpio</name>
    <name type="common">Common carp</name>
    <dbReference type="NCBI Taxonomy" id="7962"/>
    <lineage>
        <taxon>Eukaryota</taxon>
        <taxon>Metazoa</taxon>
        <taxon>Chordata</taxon>
        <taxon>Craniata</taxon>
        <taxon>Vertebrata</taxon>
        <taxon>Euteleostomi</taxon>
        <taxon>Actinopterygii</taxon>
        <taxon>Neopterygii</taxon>
        <taxon>Teleostei</taxon>
        <taxon>Ostariophysi</taxon>
        <taxon>Cypriniformes</taxon>
        <taxon>Cyprinidae</taxon>
        <taxon>Cyprininae</taxon>
        <taxon>Cyprinus</taxon>
    </lineage>
</organism>
<keyword evidence="2" id="KW-0963">Cytoplasm</keyword>
<dbReference type="InterPro" id="IPR013083">
    <property type="entry name" value="Znf_RING/FYVE/PHD"/>
</dbReference>
<dbReference type="InterPro" id="IPR003879">
    <property type="entry name" value="Butyrophylin_SPRY"/>
</dbReference>
<dbReference type="Proteomes" id="UP000694700">
    <property type="component" value="Unplaced"/>
</dbReference>
<feature type="domain" description="RING-type" evidence="10">
    <location>
        <begin position="15"/>
        <end position="55"/>
    </location>
</feature>
<dbReference type="GO" id="GO:0005737">
    <property type="term" value="C:cytoplasm"/>
    <property type="evidence" value="ECO:0007669"/>
    <property type="project" value="UniProtKB-SubCell"/>
</dbReference>
<dbReference type="InterPro" id="IPR001870">
    <property type="entry name" value="B30.2/SPRY"/>
</dbReference>
<dbReference type="Pfam" id="PF25600">
    <property type="entry name" value="TRIM_CC"/>
    <property type="match status" value="1"/>
</dbReference>
<dbReference type="AlphaFoldDB" id="A0A8C1XLX6"/>
<dbReference type="InterPro" id="IPR013320">
    <property type="entry name" value="ConA-like_dom_sf"/>
</dbReference>
<dbReference type="Pfam" id="PF00622">
    <property type="entry name" value="SPRY"/>
    <property type="match status" value="1"/>
</dbReference>
<dbReference type="CDD" id="cd19802">
    <property type="entry name" value="Bbox1_TRIM8-like"/>
    <property type="match status" value="1"/>
</dbReference>
<dbReference type="SUPFAM" id="SSF57850">
    <property type="entry name" value="RING/U-box"/>
    <property type="match status" value="1"/>
</dbReference>
<reference evidence="13" key="1">
    <citation type="submission" date="2025-08" db="UniProtKB">
        <authorList>
            <consortium name="Ensembl"/>
        </authorList>
    </citation>
    <scope>IDENTIFICATION</scope>
</reference>
<dbReference type="InterPro" id="IPR006574">
    <property type="entry name" value="PRY"/>
</dbReference>
<feature type="domain" description="B30.2/SPRY" evidence="12">
    <location>
        <begin position="446"/>
        <end position="641"/>
    </location>
</feature>
<keyword evidence="6" id="KW-0862">Zinc</keyword>
<evidence type="ECO:0000256" key="2">
    <source>
        <dbReference type="ARBA" id="ARBA00022490"/>
    </source>
</evidence>
<evidence type="ECO:0000259" key="12">
    <source>
        <dbReference type="PROSITE" id="PS50188"/>
    </source>
</evidence>